<evidence type="ECO:0000256" key="9">
    <source>
        <dbReference type="ARBA" id="ARBA00023065"/>
    </source>
</evidence>
<keyword evidence="18" id="KW-1185">Reference proteome</keyword>
<organism evidence="17 18">
    <name type="scientific">Polymorphospora lycopeni</name>
    <dbReference type="NCBI Taxonomy" id="3140240"/>
    <lineage>
        <taxon>Bacteria</taxon>
        <taxon>Bacillati</taxon>
        <taxon>Actinomycetota</taxon>
        <taxon>Actinomycetes</taxon>
        <taxon>Micromonosporales</taxon>
        <taxon>Micromonosporaceae</taxon>
        <taxon>Polymorphospora</taxon>
    </lineage>
</organism>
<proteinExistence type="inferred from homology"/>
<evidence type="ECO:0000256" key="1">
    <source>
        <dbReference type="ARBA" id="ARBA00004202"/>
    </source>
</evidence>
<keyword evidence="11" id="KW-0472">Membrane</keyword>
<evidence type="ECO:0000256" key="2">
    <source>
        <dbReference type="ARBA" id="ARBA00005417"/>
    </source>
</evidence>
<evidence type="ECO:0000256" key="5">
    <source>
        <dbReference type="ARBA" id="ARBA00022596"/>
    </source>
</evidence>
<sequence length="327" mass="34203">MTSGPPGPVRAVNARLAVSDLSVRFRLPDATVHAVTDASFEVGSGQCVALVGESGCGKSVMAGALLGLLPGNAEVTGTAVLADPAGDTDLLAASETVLARQIRGRRVGLVPQSPAAHLTPVHTVRRHLVDVLGAVGPERAGRAARHAEAERVAAAVGLPVTALDHYPHELSGGMAQRTVTALALAGRPWLILADEPTTGLDAPLVRRTLDELRRLTDAGHAVLLVTHDLDAAARIADTVLVMYAGRIVETGPVDRVLHEPRHPYTRGLLAALPRNGFHPLPGLPPQLSALPPGCAFAARCPQVGDDCVRRPDLWPRDGHPVACHRPC</sequence>
<evidence type="ECO:0000256" key="6">
    <source>
        <dbReference type="ARBA" id="ARBA00022741"/>
    </source>
</evidence>
<evidence type="ECO:0000256" key="10">
    <source>
        <dbReference type="ARBA" id="ARBA00023112"/>
    </source>
</evidence>
<dbReference type="Gene3D" id="3.40.50.300">
    <property type="entry name" value="P-loop containing nucleotide triphosphate hydrolases"/>
    <property type="match status" value="1"/>
</dbReference>
<dbReference type="InterPro" id="IPR003593">
    <property type="entry name" value="AAA+_ATPase"/>
</dbReference>
<keyword evidence="10" id="KW-0921">Nickel transport</keyword>
<evidence type="ECO:0000256" key="8">
    <source>
        <dbReference type="ARBA" id="ARBA00022967"/>
    </source>
</evidence>
<evidence type="ECO:0000256" key="3">
    <source>
        <dbReference type="ARBA" id="ARBA00022448"/>
    </source>
</evidence>
<dbReference type="PROSITE" id="PS50893">
    <property type="entry name" value="ABC_TRANSPORTER_2"/>
    <property type="match status" value="1"/>
</dbReference>
<name>A0ABV5CQN3_9ACTN</name>
<feature type="domain" description="ABC transporter" evidence="16">
    <location>
        <begin position="16"/>
        <end position="269"/>
    </location>
</feature>
<evidence type="ECO:0000256" key="7">
    <source>
        <dbReference type="ARBA" id="ARBA00022840"/>
    </source>
</evidence>
<evidence type="ECO:0000256" key="4">
    <source>
        <dbReference type="ARBA" id="ARBA00022475"/>
    </source>
</evidence>
<keyword evidence="5" id="KW-0533">Nickel</keyword>
<reference evidence="17 18" key="1">
    <citation type="submission" date="2024-04" db="EMBL/GenBank/DDBJ databases">
        <title>Polymorphospora sp. isolated from Baiyangdian Lake in Xiong'an New Area.</title>
        <authorList>
            <person name="Zhang X."/>
            <person name="Liu J."/>
        </authorList>
    </citation>
    <scope>NUCLEOTIDE SEQUENCE [LARGE SCALE GENOMIC DNA]</scope>
    <source>
        <strain evidence="17 18">2-325</strain>
    </source>
</reference>
<dbReference type="NCBIfam" id="TIGR01727">
    <property type="entry name" value="oligo_HPY"/>
    <property type="match status" value="1"/>
</dbReference>
<dbReference type="Pfam" id="PF00005">
    <property type="entry name" value="ABC_tran"/>
    <property type="match status" value="1"/>
</dbReference>
<dbReference type="SUPFAM" id="SSF52540">
    <property type="entry name" value="P-loop containing nucleoside triphosphate hydrolases"/>
    <property type="match status" value="1"/>
</dbReference>
<dbReference type="Pfam" id="PF08352">
    <property type="entry name" value="oligo_HPY"/>
    <property type="match status" value="1"/>
</dbReference>
<evidence type="ECO:0000313" key="17">
    <source>
        <dbReference type="EMBL" id="MFB6394121.1"/>
    </source>
</evidence>
<protein>
    <recommendedName>
        <fullName evidence="14">Nickel import system ATP-binding protein NikD</fullName>
        <ecNumber evidence="13">7.2.2.11</ecNumber>
    </recommendedName>
</protein>
<dbReference type="PANTHER" id="PTHR43297">
    <property type="entry name" value="OLIGOPEPTIDE TRANSPORT ATP-BINDING PROTEIN APPD"/>
    <property type="match status" value="1"/>
</dbReference>
<dbReference type="InterPro" id="IPR003439">
    <property type="entry name" value="ABC_transporter-like_ATP-bd"/>
</dbReference>
<comment type="caution">
    <text evidence="17">The sequence shown here is derived from an EMBL/GenBank/DDBJ whole genome shotgun (WGS) entry which is preliminary data.</text>
</comment>
<comment type="catalytic activity">
    <reaction evidence="15">
        <text>Ni(2+)(out) + ATP + H2O = Ni(2+)(in) + ADP + phosphate + H(+)</text>
        <dbReference type="Rhea" id="RHEA:15557"/>
        <dbReference type="ChEBI" id="CHEBI:15377"/>
        <dbReference type="ChEBI" id="CHEBI:15378"/>
        <dbReference type="ChEBI" id="CHEBI:30616"/>
        <dbReference type="ChEBI" id="CHEBI:43474"/>
        <dbReference type="ChEBI" id="CHEBI:49786"/>
        <dbReference type="ChEBI" id="CHEBI:456216"/>
        <dbReference type="EC" id="7.2.2.11"/>
    </reaction>
    <physiologicalReaction direction="left-to-right" evidence="15">
        <dbReference type="Rhea" id="RHEA:15558"/>
    </physiologicalReaction>
</comment>
<dbReference type="RefSeq" id="WP_375734359.1">
    <property type="nucleotide sequence ID" value="NZ_JBCGDC010000031.1"/>
</dbReference>
<dbReference type="GO" id="GO:0005524">
    <property type="term" value="F:ATP binding"/>
    <property type="evidence" value="ECO:0007669"/>
    <property type="project" value="UniProtKB-KW"/>
</dbReference>
<evidence type="ECO:0000256" key="14">
    <source>
        <dbReference type="ARBA" id="ARBA00044143"/>
    </source>
</evidence>
<evidence type="ECO:0000256" key="13">
    <source>
        <dbReference type="ARBA" id="ARBA00039098"/>
    </source>
</evidence>
<dbReference type="Proteomes" id="UP001582793">
    <property type="component" value="Unassembled WGS sequence"/>
</dbReference>
<dbReference type="EMBL" id="JBCGDC010000031">
    <property type="protein sequence ID" value="MFB6394121.1"/>
    <property type="molecule type" value="Genomic_DNA"/>
</dbReference>
<dbReference type="InterPro" id="IPR050388">
    <property type="entry name" value="ABC_Ni/Peptide_Import"/>
</dbReference>
<keyword evidence="3" id="KW-0813">Transport</keyword>
<keyword evidence="4" id="KW-1003">Cell membrane</keyword>
<comment type="subunit">
    <text evidence="12">The complex is composed of two ATP-binding proteins (NikD and NikE), two transmembrane proteins (NikB and NikC) and a solute-binding protein (NikA).</text>
</comment>
<keyword evidence="7 17" id="KW-0067">ATP-binding</keyword>
<comment type="subcellular location">
    <subcellularLocation>
        <location evidence="1">Cell membrane</location>
        <topology evidence="1">Peripheral membrane protein</topology>
    </subcellularLocation>
</comment>
<dbReference type="SMART" id="SM00382">
    <property type="entry name" value="AAA"/>
    <property type="match status" value="1"/>
</dbReference>
<dbReference type="CDD" id="cd03257">
    <property type="entry name" value="ABC_NikE_OppD_transporters"/>
    <property type="match status" value="1"/>
</dbReference>
<dbReference type="EC" id="7.2.2.11" evidence="13"/>
<evidence type="ECO:0000256" key="15">
    <source>
        <dbReference type="ARBA" id="ARBA00048610"/>
    </source>
</evidence>
<dbReference type="InterPro" id="IPR013563">
    <property type="entry name" value="Oligopep_ABC_C"/>
</dbReference>
<keyword evidence="8" id="KW-1278">Translocase</keyword>
<comment type="similarity">
    <text evidence="2">Belongs to the ABC transporter superfamily.</text>
</comment>
<evidence type="ECO:0000256" key="12">
    <source>
        <dbReference type="ARBA" id="ARBA00038669"/>
    </source>
</evidence>
<evidence type="ECO:0000259" key="16">
    <source>
        <dbReference type="PROSITE" id="PS50893"/>
    </source>
</evidence>
<evidence type="ECO:0000256" key="11">
    <source>
        <dbReference type="ARBA" id="ARBA00023136"/>
    </source>
</evidence>
<evidence type="ECO:0000313" key="18">
    <source>
        <dbReference type="Proteomes" id="UP001582793"/>
    </source>
</evidence>
<keyword evidence="6" id="KW-0547">Nucleotide-binding</keyword>
<keyword evidence="9" id="KW-0406">Ion transport</keyword>
<dbReference type="PANTHER" id="PTHR43297:SF13">
    <property type="entry name" value="NICKEL ABC TRANSPORTER, ATP-BINDING PROTEIN"/>
    <property type="match status" value="1"/>
</dbReference>
<accession>A0ABV5CQN3</accession>
<gene>
    <name evidence="17" type="ORF">AAFH96_13530</name>
</gene>
<dbReference type="InterPro" id="IPR027417">
    <property type="entry name" value="P-loop_NTPase"/>
</dbReference>